<gene>
    <name evidence="6" type="ORF">CRYO30217_01927</name>
</gene>
<dbReference type="InterPro" id="IPR036388">
    <property type="entry name" value="WH-like_DNA-bd_sf"/>
</dbReference>
<organism evidence="6 7">
    <name type="scientific">Parvicella tangerina</name>
    <dbReference type="NCBI Taxonomy" id="2829795"/>
    <lineage>
        <taxon>Bacteria</taxon>
        <taxon>Pseudomonadati</taxon>
        <taxon>Bacteroidota</taxon>
        <taxon>Flavobacteriia</taxon>
        <taxon>Flavobacteriales</taxon>
        <taxon>Parvicellaceae</taxon>
        <taxon>Parvicella</taxon>
    </lineage>
</organism>
<dbReference type="GO" id="GO:0016987">
    <property type="term" value="F:sigma factor activity"/>
    <property type="evidence" value="ECO:0007669"/>
    <property type="project" value="UniProtKB-KW"/>
</dbReference>
<evidence type="ECO:0000256" key="3">
    <source>
        <dbReference type="ARBA" id="ARBA00023082"/>
    </source>
</evidence>
<dbReference type="InterPro" id="IPR013324">
    <property type="entry name" value="RNA_pol_sigma_r3/r4-like"/>
</dbReference>
<dbReference type="NCBIfam" id="TIGR02937">
    <property type="entry name" value="sigma70-ECF"/>
    <property type="match status" value="1"/>
</dbReference>
<keyword evidence="4" id="KW-0804">Transcription</keyword>
<dbReference type="SUPFAM" id="SSF88659">
    <property type="entry name" value="Sigma3 and sigma4 domains of RNA polymerase sigma factors"/>
    <property type="match status" value="1"/>
</dbReference>
<dbReference type="PANTHER" id="PTHR43133:SF62">
    <property type="entry name" value="RNA POLYMERASE SIGMA FACTOR SIGZ"/>
    <property type="match status" value="1"/>
</dbReference>
<dbReference type="InterPro" id="IPR013325">
    <property type="entry name" value="RNA_pol_sigma_r2"/>
</dbReference>
<dbReference type="InterPro" id="IPR039425">
    <property type="entry name" value="RNA_pol_sigma-70-like"/>
</dbReference>
<dbReference type="SUPFAM" id="SSF88946">
    <property type="entry name" value="Sigma2 domain of RNA polymerase sigma factors"/>
    <property type="match status" value="1"/>
</dbReference>
<dbReference type="Gene3D" id="1.10.1740.10">
    <property type="match status" value="1"/>
</dbReference>
<keyword evidence="7" id="KW-1185">Reference proteome</keyword>
<dbReference type="InterPro" id="IPR014284">
    <property type="entry name" value="RNA_pol_sigma-70_dom"/>
</dbReference>
<reference evidence="6" key="1">
    <citation type="submission" date="2021-04" db="EMBL/GenBank/DDBJ databases">
        <authorList>
            <person name="Rodrigo-Torres L."/>
            <person name="Arahal R. D."/>
            <person name="Lucena T."/>
        </authorList>
    </citation>
    <scope>NUCLEOTIDE SEQUENCE</scope>
    <source>
        <strain evidence="6">AS29M-1</strain>
    </source>
</reference>
<comment type="similarity">
    <text evidence="1">Belongs to the sigma-70 factor family. ECF subfamily.</text>
</comment>
<name>A0A916JN12_9FLAO</name>
<proteinExistence type="inferred from homology"/>
<feature type="coiled-coil region" evidence="5">
    <location>
        <begin position="110"/>
        <end position="137"/>
    </location>
</feature>
<keyword evidence="2" id="KW-0805">Transcription regulation</keyword>
<protein>
    <recommendedName>
        <fullName evidence="8">Sigma-70 family RNA polymerase sigma factor</fullName>
    </recommendedName>
</protein>
<evidence type="ECO:0008006" key="8">
    <source>
        <dbReference type="Google" id="ProtNLM"/>
    </source>
</evidence>
<dbReference type="RefSeq" id="WP_258542125.1">
    <property type="nucleotide sequence ID" value="NZ_OU015584.1"/>
</dbReference>
<dbReference type="Gene3D" id="1.10.10.10">
    <property type="entry name" value="Winged helix-like DNA-binding domain superfamily/Winged helix DNA-binding domain"/>
    <property type="match status" value="1"/>
</dbReference>
<evidence type="ECO:0000256" key="1">
    <source>
        <dbReference type="ARBA" id="ARBA00010641"/>
    </source>
</evidence>
<dbReference type="Proteomes" id="UP000683507">
    <property type="component" value="Chromosome"/>
</dbReference>
<keyword evidence="3" id="KW-0731">Sigma factor</keyword>
<evidence type="ECO:0000313" key="7">
    <source>
        <dbReference type="Proteomes" id="UP000683507"/>
    </source>
</evidence>
<evidence type="ECO:0000256" key="2">
    <source>
        <dbReference type="ARBA" id="ARBA00023015"/>
    </source>
</evidence>
<evidence type="ECO:0000256" key="4">
    <source>
        <dbReference type="ARBA" id="ARBA00023163"/>
    </source>
</evidence>
<keyword evidence="5" id="KW-0175">Coiled coil</keyword>
<dbReference type="AlphaFoldDB" id="A0A916JN12"/>
<dbReference type="GO" id="GO:0006352">
    <property type="term" value="P:DNA-templated transcription initiation"/>
    <property type="evidence" value="ECO:0007669"/>
    <property type="project" value="InterPro"/>
</dbReference>
<dbReference type="EMBL" id="OU015584">
    <property type="protein sequence ID" value="CAG5082470.1"/>
    <property type="molecule type" value="Genomic_DNA"/>
</dbReference>
<dbReference type="PANTHER" id="PTHR43133">
    <property type="entry name" value="RNA POLYMERASE ECF-TYPE SIGMA FACTO"/>
    <property type="match status" value="1"/>
</dbReference>
<evidence type="ECO:0000256" key="5">
    <source>
        <dbReference type="SAM" id="Coils"/>
    </source>
</evidence>
<evidence type="ECO:0000313" key="6">
    <source>
        <dbReference type="EMBL" id="CAG5082470.1"/>
    </source>
</evidence>
<accession>A0A916JN12</accession>
<sequence length="181" mass="21252">MTDQEIINSIRKGKNERPIKQLYKEFPKVKALILKEGGDAQIAQEIFNDSLVILIEKIIQPEFQLTSKLTTYLYGINRFILKNELRKKHKNVELEWRDTLILTEEDLGYDEEKEAKLNAMERILNQISEKCKEMLQLFYFKKQSMAEIAKKLNFSSVNSAKTQKYKCIERASKLAQEMQNA</sequence>
<dbReference type="KEGG" id="ptan:CRYO30217_01927"/>